<evidence type="ECO:0000256" key="1">
    <source>
        <dbReference type="SAM" id="Coils"/>
    </source>
</evidence>
<proteinExistence type="predicted"/>
<dbReference type="RefSeq" id="WP_083923304.1">
    <property type="nucleotide sequence ID" value="NZ_BMWX01000006.1"/>
</dbReference>
<keyword evidence="1" id="KW-0175">Coiled coil</keyword>
<comment type="caution">
    <text evidence="2">The sequence shown here is derived from an EMBL/GenBank/DDBJ whole genome shotgun (WGS) entry which is preliminary data.</text>
</comment>
<feature type="coiled-coil region" evidence="1">
    <location>
        <begin position="155"/>
        <end position="182"/>
    </location>
</feature>
<dbReference type="AlphaFoldDB" id="A0A918Q8S0"/>
<evidence type="ECO:0000313" key="2">
    <source>
        <dbReference type="EMBL" id="GGZ35786.1"/>
    </source>
</evidence>
<protein>
    <recommendedName>
        <fullName evidence="4">DUF3375 domain-containing protein</fullName>
    </recommendedName>
</protein>
<keyword evidence="3" id="KW-1185">Reference proteome</keyword>
<dbReference type="EMBL" id="BMWX01000006">
    <property type="protein sequence ID" value="GGZ35786.1"/>
    <property type="molecule type" value="Genomic_DNA"/>
</dbReference>
<organism evidence="2 3">
    <name type="scientific">Echinicola pacifica</name>
    <dbReference type="NCBI Taxonomy" id="346377"/>
    <lineage>
        <taxon>Bacteria</taxon>
        <taxon>Pseudomonadati</taxon>
        <taxon>Bacteroidota</taxon>
        <taxon>Cytophagia</taxon>
        <taxon>Cytophagales</taxon>
        <taxon>Cyclobacteriaceae</taxon>
        <taxon>Echinicola</taxon>
    </lineage>
</organism>
<name>A0A918Q8S0_9BACT</name>
<reference evidence="2" key="1">
    <citation type="journal article" date="2014" name="Int. J. Syst. Evol. Microbiol.">
        <title>Complete genome sequence of Corynebacterium casei LMG S-19264T (=DSM 44701T), isolated from a smear-ripened cheese.</title>
        <authorList>
            <consortium name="US DOE Joint Genome Institute (JGI-PGF)"/>
            <person name="Walter F."/>
            <person name="Albersmeier A."/>
            <person name="Kalinowski J."/>
            <person name="Ruckert C."/>
        </authorList>
    </citation>
    <scope>NUCLEOTIDE SEQUENCE</scope>
    <source>
        <strain evidence="2">KCTC 12368</strain>
    </source>
</reference>
<evidence type="ECO:0000313" key="3">
    <source>
        <dbReference type="Proteomes" id="UP000619457"/>
    </source>
</evidence>
<dbReference type="Pfam" id="PF11855">
    <property type="entry name" value="DUF3375"/>
    <property type="match status" value="1"/>
</dbReference>
<feature type="coiled-coil region" evidence="1">
    <location>
        <begin position="385"/>
        <end position="412"/>
    </location>
</feature>
<evidence type="ECO:0008006" key="4">
    <source>
        <dbReference type="Google" id="ProtNLM"/>
    </source>
</evidence>
<sequence>MLDSLSSILKVRSLVDSAVSLKLLRARNLPLIITFLYREYKINEQISVPYQLLVQRLADFQEEIGYQDEDDEIKSYHLVMDFEEKAKLYINSWIDSHYLRNVMDDVQKEPLVFLSKYVEKAFQVFELLKDREFIGTESKFKDIFTKLRDIIENANPDREKRLAELERRKEAIDEEIRKIQVNGYVSTYEDYQIISRFEEVNRAANELVGDFKEVEDNFKEITRKIYERQQQSELSKGKLLSETFDALYELRCTDQGKSFYAFWHFMLDDSSQSDFQKLTKEVYHVLEDRGIEISSRSLRKLKSLLHSAARKVLDKNGILADKLSREIVAKEQLESRKAKELMSSIRLLAIQNVNHTSSRESYLNIQGDPEIYLFLERKLGEKPENKILITKAKEAQLALEDLEDLSKIYNADLINKQQLLDNIQDMLQSRSQVSLKEVVQNKGLNKGLAELLAYVTLISTNSKFFVNENSRETILFNLVEGKFLELPQIIFTR</sequence>
<dbReference type="Proteomes" id="UP000619457">
    <property type="component" value="Unassembled WGS sequence"/>
</dbReference>
<gene>
    <name evidence="2" type="ORF">GCM10007049_31300</name>
</gene>
<dbReference type="InterPro" id="IPR021804">
    <property type="entry name" value="DUF3375"/>
</dbReference>
<reference evidence="2" key="2">
    <citation type="submission" date="2020-09" db="EMBL/GenBank/DDBJ databases">
        <authorList>
            <person name="Sun Q."/>
            <person name="Kim S."/>
        </authorList>
    </citation>
    <scope>NUCLEOTIDE SEQUENCE</scope>
    <source>
        <strain evidence="2">KCTC 12368</strain>
    </source>
</reference>
<accession>A0A918Q8S0</accession>